<organism evidence="7 8">
    <name type="scientific">Georgenia halotolerans</name>
    <dbReference type="NCBI Taxonomy" id="3028317"/>
    <lineage>
        <taxon>Bacteria</taxon>
        <taxon>Bacillati</taxon>
        <taxon>Actinomycetota</taxon>
        <taxon>Actinomycetes</taxon>
        <taxon>Micrococcales</taxon>
        <taxon>Bogoriellaceae</taxon>
        <taxon>Georgenia</taxon>
    </lineage>
</organism>
<comment type="similarity">
    <text evidence="1">Belongs to the FGGY kinase family.</text>
</comment>
<name>A0ABT5U1U0_9MICO</name>
<keyword evidence="4 7" id="KW-0418">Kinase</keyword>
<dbReference type="InterPro" id="IPR018484">
    <property type="entry name" value="FGGY_N"/>
</dbReference>
<dbReference type="InterPro" id="IPR050406">
    <property type="entry name" value="FGGY_Carb_Kinase"/>
</dbReference>
<protein>
    <submittedName>
        <fullName evidence="7">FGGY family carbohydrate kinase</fullName>
    </submittedName>
</protein>
<dbReference type="Pfam" id="PF02782">
    <property type="entry name" value="FGGY_C"/>
    <property type="match status" value="1"/>
</dbReference>
<dbReference type="Proteomes" id="UP001165561">
    <property type="component" value="Unassembled WGS sequence"/>
</dbReference>
<evidence type="ECO:0000256" key="2">
    <source>
        <dbReference type="ARBA" id="ARBA00022629"/>
    </source>
</evidence>
<dbReference type="PIRSF" id="PIRSF000538">
    <property type="entry name" value="GlpK"/>
    <property type="match status" value="1"/>
</dbReference>
<reference evidence="7" key="1">
    <citation type="submission" date="2023-02" db="EMBL/GenBank/DDBJ databases">
        <title>Georgenia sp.10Sc9-8, isolated from a soil sample collected from the Taklamakan desert.</title>
        <authorList>
            <person name="Liu S."/>
        </authorList>
    </citation>
    <scope>NUCLEOTIDE SEQUENCE</scope>
    <source>
        <strain evidence="7">10Sc9-8</strain>
    </source>
</reference>
<keyword evidence="3" id="KW-0808">Transferase</keyword>
<dbReference type="PANTHER" id="PTHR43095:SF5">
    <property type="entry name" value="XYLULOSE KINASE"/>
    <property type="match status" value="1"/>
</dbReference>
<evidence type="ECO:0000256" key="4">
    <source>
        <dbReference type="ARBA" id="ARBA00022777"/>
    </source>
</evidence>
<dbReference type="CDD" id="cd07773">
    <property type="entry name" value="ASKHA_NBD_FGGY_FK"/>
    <property type="match status" value="1"/>
</dbReference>
<evidence type="ECO:0000313" key="7">
    <source>
        <dbReference type="EMBL" id="MDD9207086.1"/>
    </source>
</evidence>
<feature type="domain" description="Carbohydrate kinase FGGY C-terminal" evidence="6">
    <location>
        <begin position="256"/>
        <end position="445"/>
    </location>
</feature>
<comment type="caution">
    <text evidence="7">The sequence shown here is derived from an EMBL/GenBank/DDBJ whole genome shotgun (WGS) entry which is preliminary data.</text>
</comment>
<gene>
    <name evidence="7" type="ORF">PU560_11520</name>
</gene>
<dbReference type="InterPro" id="IPR018485">
    <property type="entry name" value="FGGY_C"/>
</dbReference>
<dbReference type="Pfam" id="PF00370">
    <property type="entry name" value="FGGY_N"/>
    <property type="match status" value="1"/>
</dbReference>
<dbReference type="PANTHER" id="PTHR43095">
    <property type="entry name" value="SUGAR KINASE"/>
    <property type="match status" value="1"/>
</dbReference>
<dbReference type="EMBL" id="JARACI010001041">
    <property type="protein sequence ID" value="MDD9207086.1"/>
    <property type="molecule type" value="Genomic_DNA"/>
</dbReference>
<proteinExistence type="inferred from homology"/>
<feature type="domain" description="Carbohydrate kinase FGGY N-terminal" evidence="5">
    <location>
        <begin position="3"/>
        <end position="240"/>
    </location>
</feature>
<evidence type="ECO:0000259" key="6">
    <source>
        <dbReference type="Pfam" id="PF02782"/>
    </source>
</evidence>
<accession>A0ABT5U1U0</accession>
<keyword evidence="2" id="KW-0119">Carbohydrate metabolism</keyword>
<dbReference type="InterPro" id="IPR043129">
    <property type="entry name" value="ATPase_NBD"/>
</dbReference>
<keyword evidence="8" id="KW-1185">Reference proteome</keyword>
<evidence type="ECO:0000313" key="8">
    <source>
        <dbReference type="Proteomes" id="UP001165561"/>
    </source>
</evidence>
<evidence type="ECO:0000256" key="1">
    <source>
        <dbReference type="ARBA" id="ARBA00009156"/>
    </source>
</evidence>
<keyword evidence="2" id="KW-0859">Xylose metabolism</keyword>
<dbReference type="GO" id="GO:0016301">
    <property type="term" value="F:kinase activity"/>
    <property type="evidence" value="ECO:0007669"/>
    <property type="project" value="UniProtKB-KW"/>
</dbReference>
<dbReference type="SUPFAM" id="SSF53067">
    <property type="entry name" value="Actin-like ATPase domain"/>
    <property type="match status" value="2"/>
</dbReference>
<sequence length="483" mass="49803">MLALGLDIGTSNVKAAVVELDPAAAEPVRTRARASVPTPRSGAALLSDVTRVVRAVTGDAAPACVGVAAMAETGVPLDADGRPLGDLVRWDPRRAGPQADRLAATLGRDSLVRATGVRPSGKVPLATWAYLREHEPERWAAMHRWAGVADLVVHALTGRLVTDHTLAGRTMAYRPRLDGATTPTEFDADLLAAVGMTPDQLPRVADPRGIAGTVAPDAPLGGLLPPGTRVAVAGHDHPVGAWAAGVRAPDDVADSIGTAEAVLRVVHAAPDALTVAGAGMSLVRTVDGTYPALLAGSSSAGAVVHWWAEQHADQEDLADLLERAARLPPARPGLLVLPYLTGRQTPAPDPEARLRVLGDPADADAVERARGLLDGLSLHARWMLTEQAHLAGADPAARQVVVLGSAAAPGSPWLRSKAAAGPARLRTVTEPEPVAAGAALLAAWRAGLSGPSVLPAEPAPVAPDRAYDDLYARFVRAATEPGS</sequence>
<evidence type="ECO:0000259" key="5">
    <source>
        <dbReference type="Pfam" id="PF00370"/>
    </source>
</evidence>
<evidence type="ECO:0000256" key="3">
    <source>
        <dbReference type="ARBA" id="ARBA00022679"/>
    </source>
</evidence>
<dbReference type="Gene3D" id="3.30.420.40">
    <property type="match status" value="2"/>
</dbReference>
<dbReference type="InterPro" id="IPR000577">
    <property type="entry name" value="Carb_kinase_FGGY"/>
</dbReference>